<feature type="non-terminal residue" evidence="10">
    <location>
        <position position="1"/>
    </location>
</feature>
<dbReference type="Pfam" id="PF00324">
    <property type="entry name" value="AA_permease"/>
    <property type="match status" value="1"/>
</dbReference>
<dbReference type="GO" id="GO:0005886">
    <property type="term" value="C:plasma membrane"/>
    <property type="evidence" value="ECO:0007669"/>
    <property type="project" value="UniProtKB-SubCell"/>
</dbReference>
<dbReference type="GO" id="GO:0055085">
    <property type="term" value="P:transmembrane transport"/>
    <property type="evidence" value="ECO:0007669"/>
    <property type="project" value="InterPro"/>
</dbReference>
<evidence type="ECO:0000256" key="8">
    <source>
        <dbReference type="SAM" id="Phobius"/>
    </source>
</evidence>
<feature type="transmembrane region" description="Helical" evidence="8">
    <location>
        <begin position="57"/>
        <end position="78"/>
    </location>
</feature>
<evidence type="ECO:0000256" key="6">
    <source>
        <dbReference type="ARBA" id="ARBA00022989"/>
    </source>
</evidence>
<gene>
    <name evidence="10" type="ORF">G3M58_57250</name>
</gene>
<keyword evidence="7 8" id="KW-0472">Membrane</keyword>
<dbReference type="InterPro" id="IPR004841">
    <property type="entry name" value="AA-permease/SLC12A_dom"/>
</dbReference>
<protein>
    <submittedName>
        <fullName evidence="10">Amino acid permease</fullName>
    </submittedName>
</protein>
<feature type="transmembrane region" description="Helical" evidence="8">
    <location>
        <begin position="31"/>
        <end position="51"/>
    </location>
</feature>
<evidence type="ECO:0000259" key="9">
    <source>
        <dbReference type="Pfam" id="PF00324"/>
    </source>
</evidence>
<keyword evidence="5" id="KW-0029">Amino-acid transport</keyword>
<name>A0A6G3XE99_9ACTN</name>
<reference evidence="10" key="1">
    <citation type="submission" date="2020-01" db="EMBL/GenBank/DDBJ databases">
        <title>Insect and environment-associated Actinomycetes.</title>
        <authorList>
            <person name="Currrie C."/>
            <person name="Chevrette M."/>
            <person name="Carlson C."/>
            <person name="Stubbendieck R."/>
            <person name="Wendt-Pienkowski E."/>
        </authorList>
    </citation>
    <scope>NUCLEOTIDE SEQUENCE</scope>
    <source>
        <strain evidence="10">SID7499</strain>
    </source>
</reference>
<evidence type="ECO:0000256" key="1">
    <source>
        <dbReference type="ARBA" id="ARBA00004651"/>
    </source>
</evidence>
<proteinExistence type="predicted"/>
<dbReference type="AlphaFoldDB" id="A0A6G3XE99"/>
<sequence length="163" mass="18057">SGMYSTGRMLRDLALNGQGPRAFTRLTKNGLPLVGTTFSAALMLVGVGINYQWPGEAFNYVVSFATISGMWAWIMILVSQIRYRRMADAGLLPQSSFKAPGAPYTSWFALLFIGMVIVMMAIDKDARISLYCAPLWALILFVSYRALRSRTPSDPEKTSAETR</sequence>
<feature type="domain" description="Amino acid permease/ SLC12A" evidence="9">
    <location>
        <begin position="1"/>
        <end position="150"/>
    </location>
</feature>
<keyword evidence="2" id="KW-0813">Transport</keyword>
<feature type="transmembrane region" description="Helical" evidence="8">
    <location>
        <begin position="128"/>
        <end position="147"/>
    </location>
</feature>
<comment type="caution">
    <text evidence="10">The sequence shown here is derived from an EMBL/GenBank/DDBJ whole genome shotgun (WGS) entry which is preliminary data.</text>
</comment>
<accession>A0A6G3XE99</accession>
<evidence type="ECO:0000256" key="4">
    <source>
        <dbReference type="ARBA" id="ARBA00022692"/>
    </source>
</evidence>
<dbReference type="PANTHER" id="PTHR43495:SF2">
    <property type="entry name" value="D-SERINE_D-ALANINE_GLYCINE TRANSPORTER"/>
    <property type="match status" value="1"/>
</dbReference>
<dbReference type="GO" id="GO:0006865">
    <property type="term" value="P:amino acid transport"/>
    <property type="evidence" value="ECO:0007669"/>
    <property type="project" value="UniProtKB-KW"/>
</dbReference>
<dbReference type="PANTHER" id="PTHR43495">
    <property type="entry name" value="GABA PERMEASE"/>
    <property type="match status" value="1"/>
</dbReference>
<dbReference type="EMBL" id="JAAGMN010005893">
    <property type="protein sequence ID" value="NEE16004.1"/>
    <property type="molecule type" value="Genomic_DNA"/>
</dbReference>
<organism evidence="10">
    <name type="scientific">Streptomyces sp. SID7499</name>
    <dbReference type="NCBI Taxonomy" id="2706086"/>
    <lineage>
        <taxon>Bacteria</taxon>
        <taxon>Bacillati</taxon>
        <taxon>Actinomycetota</taxon>
        <taxon>Actinomycetes</taxon>
        <taxon>Kitasatosporales</taxon>
        <taxon>Streptomycetaceae</taxon>
        <taxon>Streptomyces</taxon>
    </lineage>
</organism>
<evidence type="ECO:0000313" key="10">
    <source>
        <dbReference type="EMBL" id="NEE16004.1"/>
    </source>
</evidence>
<feature type="transmembrane region" description="Helical" evidence="8">
    <location>
        <begin position="104"/>
        <end position="122"/>
    </location>
</feature>
<keyword evidence="6 8" id="KW-1133">Transmembrane helix</keyword>
<evidence type="ECO:0000256" key="7">
    <source>
        <dbReference type="ARBA" id="ARBA00023136"/>
    </source>
</evidence>
<dbReference type="Gene3D" id="1.20.1740.10">
    <property type="entry name" value="Amino acid/polyamine transporter I"/>
    <property type="match status" value="1"/>
</dbReference>
<keyword evidence="4 8" id="KW-0812">Transmembrane</keyword>
<evidence type="ECO:0000256" key="5">
    <source>
        <dbReference type="ARBA" id="ARBA00022970"/>
    </source>
</evidence>
<evidence type="ECO:0000256" key="2">
    <source>
        <dbReference type="ARBA" id="ARBA00022448"/>
    </source>
</evidence>
<keyword evidence="3" id="KW-1003">Cell membrane</keyword>
<comment type="subcellular location">
    <subcellularLocation>
        <location evidence="1">Cell membrane</location>
        <topology evidence="1">Multi-pass membrane protein</topology>
    </subcellularLocation>
</comment>
<evidence type="ECO:0000256" key="3">
    <source>
        <dbReference type="ARBA" id="ARBA00022475"/>
    </source>
</evidence>